<dbReference type="GO" id="GO:0006526">
    <property type="term" value="P:L-arginine biosynthetic process"/>
    <property type="evidence" value="ECO:0007669"/>
    <property type="project" value="UniProtKB-KW"/>
</dbReference>
<evidence type="ECO:0000256" key="9">
    <source>
        <dbReference type="ARBA" id="ARBA00023285"/>
    </source>
</evidence>
<dbReference type="Pfam" id="PF01546">
    <property type="entry name" value="Peptidase_M20"/>
    <property type="match status" value="1"/>
</dbReference>
<dbReference type="EMBL" id="WWEN01000003">
    <property type="protein sequence ID" value="MYM55282.1"/>
    <property type="molecule type" value="Genomic_DNA"/>
</dbReference>
<organism evidence="11 12">
    <name type="scientific">Thalassovita mangrovi</name>
    <dbReference type="NCBI Taxonomy" id="2692236"/>
    <lineage>
        <taxon>Bacteria</taxon>
        <taxon>Pseudomonadati</taxon>
        <taxon>Pseudomonadota</taxon>
        <taxon>Alphaproteobacteria</taxon>
        <taxon>Rhodobacterales</taxon>
        <taxon>Roseobacteraceae</taxon>
        <taxon>Thalassovita</taxon>
    </lineage>
</organism>
<keyword evidence="9" id="KW-0170">Cobalt</keyword>
<dbReference type="EC" id="3.5.1.16" evidence="11"/>
<dbReference type="RefSeq" id="WP_160972982.1">
    <property type="nucleotide sequence ID" value="NZ_WWEN01000003.1"/>
</dbReference>
<comment type="caution">
    <text evidence="11">The sequence shown here is derived from an EMBL/GenBank/DDBJ whole genome shotgun (WGS) entry which is preliminary data.</text>
</comment>
<protein>
    <submittedName>
        <fullName evidence="11">Acetylornithine deacetylase</fullName>
        <ecNumber evidence="11">3.5.1.16</ecNumber>
    </submittedName>
</protein>
<keyword evidence="4" id="KW-0055">Arginine biosynthesis</keyword>
<dbReference type="GO" id="GO:0046872">
    <property type="term" value="F:metal ion binding"/>
    <property type="evidence" value="ECO:0007669"/>
    <property type="project" value="UniProtKB-KW"/>
</dbReference>
<evidence type="ECO:0000313" key="12">
    <source>
        <dbReference type="Proteomes" id="UP000479043"/>
    </source>
</evidence>
<evidence type="ECO:0000256" key="8">
    <source>
        <dbReference type="ARBA" id="ARBA00022833"/>
    </source>
</evidence>
<dbReference type="AlphaFoldDB" id="A0A6L8LNM7"/>
<dbReference type="PROSITE" id="PS00759">
    <property type="entry name" value="ARGE_DAPE_CPG2_2"/>
    <property type="match status" value="1"/>
</dbReference>
<dbReference type="Gene3D" id="3.40.630.10">
    <property type="entry name" value="Zn peptidases"/>
    <property type="match status" value="1"/>
</dbReference>
<dbReference type="Pfam" id="PF07687">
    <property type="entry name" value="M20_dimer"/>
    <property type="match status" value="1"/>
</dbReference>
<accession>A0A6L8LNM7</accession>
<dbReference type="InterPro" id="IPR010169">
    <property type="entry name" value="AcOrn-deacetyl"/>
</dbReference>
<evidence type="ECO:0000256" key="4">
    <source>
        <dbReference type="ARBA" id="ARBA00022571"/>
    </source>
</evidence>
<dbReference type="InterPro" id="IPR050072">
    <property type="entry name" value="Peptidase_M20A"/>
</dbReference>
<evidence type="ECO:0000256" key="1">
    <source>
        <dbReference type="ARBA" id="ARBA00001947"/>
    </source>
</evidence>
<comment type="similarity">
    <text evidence="2">Belongs to the peptidase M20A family. ArgE subfamily.</text>
</comment>
<evidence type="ECO:0000256" key="3">
    <source>
        <dbReference type="ARBA" id="ARBA00022490"/>
    </source>
</evidence>
<sequence length="388" mass="41044">MAATLNSALDLLDDLVRFPGLPGQSNLDIAGYVQAYLKDHGVYSELIFDDSGERANLLATIGPAVDGGIALSGHMDVVPVDGQAWTRPAFELTREAGRVYGRGAVDMKGFLACALAVVPDLVTAPLKRPVHLAFTYDEEPGSIGAPGLARHFVATGMKPAAVIVGEPTEMKVVAGHKGGFERCTRFTGVAGHSSDPARGVSAIHYAARFITFLEGLGQEFAANPLPDSPFHPPYNTVNVGTIGGGAGRSIIAEDCTLDWELRVTPPDDGIAAMRRIEAFLNDLEAQMQAAFPQASIVTEQVSNYPGLRFDPGSSALDVVRQLSGENGFTAAPFGTDAGCFDREGLPSVVFGPGSIEQAHIPDEYIETAQIEACLAFLGALCDRQCRDL</sequence>
<evidence type="ECO:0000256" key="7">
    <source>
        <dbReference type="ARBA" id="ARBA00022801"/>
    </source>
</evidence>
<dbReference type="GO" id="GO:0008777">
    <property type="term" value="F:acetylornithine deacetylase activity"/>
    <property type="evidence" value="ECO:0007669"/>
    <property type="project" value="UniProtKB-EC"/>
</dbReference>
<dbReference type="NCBIfam" id="NF005710">
    <property type="entry name" value="PRK07522.1"/>
    <property type="match status" value="1"/>
</dbReference>
<evidence type="ECO:0000256" key="2">
    <source>
        <dbReference type="ARBA" id="ARBA00005691"/>
    </source>
</evidence>
<dbReference type="InterPro" id="IPR036264">
    <property type="entry name" value="Bact_exopeptidase_dim_dom"/>
</dbReference>
<evidence type="ECO:0000256" key="6">
    <source>
        <dbReference type="ARBA" id="ARBA00022723"/>
    </source>
</evidence>
<dbReference type="InterPro" id="IPR002933">
    <property type="entry name" value="Peptidase_M20"/>
</dbReference>
<gene>
    <name evidence="11" type="primary">argE</name>
    <name evidence="11" type="ORF">GR167_08195</name>
</gene>
<name>A0A6L8LNM7_9RHOB</name>
<comment type="cofactor">
    <cofactor evidence="1">
        <name>Zn(2+)</name>
        <dbReference type="ChEBI" id="CHEBI:29105"/>
    </cofactor>
</comment>
<keyword evidence="7 11" id="KW-0378">Hydrolase</keyword>
<dbReference type="Gene3D" id="3.30.70.360">
    <property type="match status" value="1"/>
</dbReference>
<evidence type="ECO:0000313" key="11">
    <source>
        <dbReference type="EMBL" id="MYM55282.1"/>
    </source>
</evidence>
<dbReference type="InterPro" id="IPR011650">
    <property type="entry name" value="Peptidase_M20_dimer"/>
</dbReference>
<feature type="domain" description="Peptidase M20 dimerisation" evidence="10">
    <location>
        <begin position="177"/>
        <end position="285"/>
    </location>
</feature>
<dbReference type="NCBIfam" id="TIGR01892">
    <property type="entry name" value="AcOrn-deacetyl"/>
    <property type="match status" value="1"/>
</dbReference>
<dbReference type="InterPro" id="IPR001261">
    <property type="entry name" value="ArgE/DapE_CS"/>
</dbReference>
<keyword evidence="6" id="KW-0479">Metal-binding</keyword>
<dbReference type="SUPFAM" id="SSF55031">
    <property type="entry name" value="Bacterial exopeptidase dimerisation domain"/>
    <property type="match status" value="1"/>
</dbReference>
<evidence type="ECO:0000256" key="5">
    <source>
        <dbReference type="ARBA" id="ARBA00022605"/>
    </source>
</evidence>
<dbReference type="SUPFAM" id="SSF53187">
    <property type="entry name" value="Zn-dependent exopeptidases"/>
    <property type="match status" value="1"/>
</dbReference>
<dbReference type="PANTHER" id="PTHR43808:SF31">
    <property type="entry name" value="N-ACETYL-L-CITRULLINE DEACETYLASE"/>
    <property type="match status" value="1"/>
</dbReference>
<dbReference type="PANTHER" id="PTHR43808">
    <property type="entry name" value="ACETYLORNITHINE DEACETYLASE"/>
    <property type="match status" value="1"/>
</dbReference>
<dbReference type="CDD" id="cd03894">
    <property type="entry name" value="M20_ArgE"/>
    <property type="match status" value="1"/>
</dbReference>
<keyword evidence="5" id="KW-0028">Amino-acid biosynthesis</keyword>
<evidence type="ECO:0000259" key="10">
    <source>
        <dbReference type="Pfam" id="PF07687"/>
    </source>
</evidence>
<reference evidence="11 12" key="1">
    <citation type="submission" date="2020-01" db="EMBL/GenBank/DDBJ databases">
        <authorList>
            <person name="Chen S."/>
        </authorList>
    </citation>
    <scope>NUCLEOTIDE SEQUENCE [LARGE SCALE GENOMIC DNA]</scope>
    <source>
        <strain evidence="11 12">GS-10</strain>
    </source>
</reference>
<dbReference type="Proteomes" id="UP000479043">
    <property type="component" value="Unassembled WGS sequence"/>
</dbReference>
<keyword evidence="12" id="KW-1185">Reference proteome</keyword>
<keyword evidence="8" id="KW-0862">Zinc</keyword>
<proteinExistence type="inferred from homology"/>
<dbReference type="PROSITE" id="PS00758">
    <property type="entry name" value="ARGE_DAPE_CPG2_1"/>
    <property type="match status" value="1"/>
</dbReference>
<keyword evidence="3" id="KW-0963">Cytoplasm</keyword>